<comment type="caution">
    <text evidence="2">The sequence shown here is derived from an EMBL/GenBank/DDBJ whole genome shotgun (WGS) entry which is preliminary data.</text>
</comment>
<keyword evidence="3" id="KW-1185">Reference proteome</keyword>
<dbReference type="InterPro" id="IPR006885">
    <property type="entry name" value="NADH_UbQ_FeS_4_mit-like"/>
</dbReference>
<dbReference type="InterPro" id="IPR049547">
    <property type="entry name" value="WDR93_beta-prop"/>
</dbReference>
<evidence type="ECO:0000313" key="3">
    <source>
        <dbReference type="Proteomes" id="UP001181693"/>
    </source>
</evidence>
<reference evidence="2" key="1">
    <citation type="thesis" date="2020" institute="ProQuest LLC" country="789 East Eisenhower Parkway, Ann Arbor, MI, USA">
        <title>Comparative Genomics and Chromosome Evolution.</title>
        <authorList>
            <person name="Mudd A.B."/>
        </authorList>
    </citation>
    <scope>NUCLEOTIDE SEQUENCE</scope>
    <source>
        <strain evidence="2">1538</strain>
        <tissue evidence="2">Blood</tissue>
    </source>
</reference>
<name>A0AAV3AX98_PYXAD</name>
<dbReference type="Pfam" id="PF21030">
    <property type="entry name" value="WDR93"/>
    <property type="match status" value="1"/>
</dbReference>
<evidence type="ECO:0000313" key="2">
    <source>
        <dbReference type="EMBL" id="DBA31993.1"/>
    </source>
</evidence>
<feature type="region of interest" description="Disordered" evidence="1">
    <location>
        <begin position="1"/>
        <end position="27"/>
    </location>
</feature>
<protein>
    <recommendedName>
        <fullName evidence="4">WD repeat-containing protein 93</fullName>
    </recommendedName>
</protein>
<accession>A0AAV3AX98</accession>
<proteinExistence type="predicted"/>
<dbReference type="SUPFAM" id="SSF69322">
    <property type="entry name" value="Tricorn protease domain 2"/>
    <property type="match status" value="1"/>
</dbReference>
<evidence type="ECO:0008006" key="4">
    <source>
        <dbReference type="Google" id="ProtNLM"/>
    </source>
</evidence>
<evidence type="ECO:0000256" key="1">
    <source>
        <dbReference type="SAM" id="MobiDB-lite"/>
    </source>
</evidence>
<dbReference type="PANTHER" id="PTHR12219:SF17">
    <property type="entry name" value="WD REPEAT-CONTAINING PROTEIN 93"/>
    <property type="match status" value="1"/>
</dbReference>
<sequence length="373" mass="42060">MCVPGSSWPLGYHGDQQQARDEHKHGDENKSFLCMTGAVTDYRMPIYIRKGPLEIPPGSEKDWASEEHEDYFLRDPDQARDSLPQPYRMIARVVELLIDQAIEVIKTREQKREEEKLKKKTDILQATAEIQVPRRVNCVAAGAHGTFLFVGFSDGLRIYSLSAGDWICGWEADKLEVCSLSICQVKNHTYLIGTVDDMGIARLFFFSEENLHFVKAINETEDISKRTVCITFQLSHGGDYAGILLEGSGECWLEVYKLPKDSWLKELDHALTTIPSTPLAGTEPAGIPLTSEPKITQPVLLMKIRPPKPTTGSTFKSVQEAVQKNDDSSVFGTGQNHIISSHQWEQQEAIFLGMYEKYLSIEKPKTPERNTSR</sequence>
<dbReference type="Proteomes" id="UP001181693">
    <property type="component" value="Unassembled WGS sequence"/>
</dbReference>
<dbReference type="PANTHER" id="PTHR12219">
    <property type="entry name" value="NADH-UBIQUINONE OXIDOREDUCTASE"/>
    <property type="match status" value="1"/>
</dbReference>
<gene>
    <name evidence="2" type="ORF">GDO54_007745</name>
</gene>
<dbReference type="EMBL" id="DYDO01000002">
    <property type="protein sequence ID" value="DBA31993.1"/>
    <property type="molecule type" value="Genomic_DNA"/>
</dbReference>
<feature type="compositionally biased region" description="Basic and acidic residues" evidence="1">
    <location>
        <begin position="18"/>
        <end position="27"/>
    </location>
</feature>
<dbReference type="AlphaFoldDB" id="A0AAV3AX98"/>
<dbReference type="GO" id="GO:0022900">
    <property type="term" value="P:electron transport chain"/>
    <property type="evidence" value="ECO:0007669"/>
    <property type="project" value="InterPro"/>
</dbReference>
<organism evidence="2 3">
    <name type="scientific">Pyxicephalus adspersus</name>
    <name type="common">African bullfrog</name>
    <dbReference type="NCBI Taxonomy" id="30357"/>
    <lineage>
        <taxon>Eukaryota</taxon>
        <taxon>Metazoa</taxon>
        <taxon>Chordata</taxon>
        <taxon>Craniata</taxon>
        <taxon>Vertebrata</taxon>
        <taxon>Euteleostomi</taxon>
        <taxon>Amphibia</taxon>
        <taxon>Batrachia</taxon>
        <taxon>Anura</taxon>
        <taxon>Neobatrachia</taxon>
        <taxon>Ranoidea</taxon>
        <taxon>Pyxicephalidae</taxon>
        <taxon>Pyxicephalinae</taxon>
        <taxon>Pyxicephalus</taxon>
    </lineage>
</organism>